<accession>A0A0V0GVR3</accession>
<evidence type="ECO:0000256" key="1">
    <source>
        <dbReference type="SAM" id="Phobius"/>
    </source>
</evidence>
<feature type="non-terminal residue" evidence="2">
    <location>
        <position position="1"/>
    </location>
</feature>
<dbReference type="AlphaFoldDB" id="A0A0V0GVR3"/>
<keyword evidence="1" id="KW-1133">Transmembrane helix</keyword>
<keyword evidence="1" id="KW-0812">Transmembrane</keyword>
<proteinExistence type="predicted"/>
<sequence>WILFGTLSFLYFRCKTSSSDHQQLRKTLDLKLFIPTSMVLSHSLIVLYFFFIACSLRISVCFYFNCDGTWRDPFQATDLLQKLCDST</sequence>
<name>A0A0V0GVR3_SOLCH</name>
<keyword evidence="1" id="KW-0472">Membrane</keyword>
<dbReference type="EMBL" id="GEDG01029865">
    <property type="protein sequence ID" value="JAP12271.1"/>
    <property type="molecule type" value="Transcribed_RNA"/>
</dbReference>
<reference evidence="2" key="1">
    <citation type="submission" date="2015-12" db="EMBL/GenBank/DDBJ databases">
        <title>Gene expression during late stages of embryo sac development: a critical building block for successful pollen-pistil interactions.</title>
        <authorList>
            <person name="Liu Y."/>
            <person name="Joly V."/>
            <person name="Sabar M."/>
            <person name="Matton D.P."/>
        </authorList>
    </citation>
    <scope>NUCLEOTIDE SEQUENCE</scope>
</reference>
<protein>
    <submittedName>
        <fullName evidence="2">Putative ovule protein</fullName>
    </submittedName>
</protein>
<organism evidence="2">
    <name type="scientific">Solanum chacoense</name>
    <name type="common">Chaco potato</name>
    <dbReference type="NCBI Taxonomy" id="4108"/>
    <lineage>
        <taxon>Eukaryota</taxon>
        <taxon>Viridiplantae</taxon>
        <taxon>Streptophyta</taxon>
        <taxon>Embryophyta</taxon>
        <taxon>Tracheophyta</taxon>
        <taxon>Spermatophyta</taxon>
        <taxon>Magnoliopsida</taxon>
        <taxon>eudicotyledons</taxon>
        <taxon>Gunneridae</taxon>
        <taxon>Pentapetalae</taxon>
        <taxon>asterids</taxon>
        <taxon>lamiids</taxon>
        <taxon>Solanales</taxon>
        <taxon>Solanaceae</taxon>
        <taxon>Solanoideae</taxon>
        <taxon>Solaneae</taxon>
        <taxon>Solanum</taxon>
    </lineage>
</organism>
<feature type="transmembrane region" description="Helical" evidence="1">
    <location>
        <begin position="32"/>
        <end position="51"/>
    </location>
</feature>
<evidence type="ECO:0000313" key="2">
    <source>
        <dbReference type="EMBL" id="JAP12271.1"/>
    </source>
</evidence>